<dbReference type="AlphaFoldDB" id="A0A084QC88"/>
<comment type="similarity">
    <text evidence="2">Belongs to the Ca(2+):cation antiporter (CaCA) (TC 2.A.19) family.</text>
</comment>
<dbReference type="PANTHER" id="PTHR31503">
    <property type="entry name" value="VACUOLAR CALCIUM ION TRANSPORTER"/>
    <property type="match status" value="1"/>
</dbReference>
<dbReference type="GO" id="GO:0000329">
    <property type="term" value="C:fungal-type vacuole membrane"/>
    <property type="evidence" value="ECO:0007669"/>
    <property type="project" value="TreeGrafter"/>
</dbReference>
<proteinExistence type="inferred from homology"/>
<gene>
    <name evidence="11" type="ORF">S40285_03998</name>
</gene>
<accession>A0A084QC88</accession>
<feature type="transmembrane region" description="Helical" evidence="9">
    <location>
        <begin position="448"/>
        <end position="465"/>
    </location>
</feature>
<keyword evidence="3" id="KW-0813">Transport</keyword>
<sequence length="498" mass="55506">MDRRDRRDRRRHSRSSPYRDGDAYYRGHAATTSPRQPSPAAQPIRQANGTLPAPNTYGEYKRHQNNDQPFISSTGIQVKSTGESGRRGFNPMQFLRITFRSTSRASLLCNLFWPVVPAALAVRYTMEDSHTLIFILSYIAMIPPANLIGFAGQELTRKLPHVSGVLTEITCGSIVEIIMFMVLLSMDQIYVIKAAILGSILATMVLCLGFVFFVGGMHREEQTFSHAVSEAGSGLLLTAYVPLAQSTTTYRRLIFVSFSNRGVILTIPTAFSHGIPEASMTEYEIEDTTLQISRIISIILIVAYLVFIFFQARTHHGIYDAIFEADEARDRDGNKDLRKAKLTMTECIIALIVGIALVTIIAITLVLQIEHIIEYSHVSDAFMGLILVPLVEKIAEHLTAIDEAWDNQMNFALSAVLGATLQTALFNAPLTVIVAWGLGITMDLNFDIFNLVMLILAILTVGRFLQDQKSNYLEGFLLIVLYVAIAIAAWYFPNPEHH</sequence>
<dbReference type="OMA" id="FQMRTHH"/>
<feature type="transmembrane region" description="Helical" evidence="9">
    <location>
        <begin position="472"/>
        <end position="492"/>
    </location>
</feature>
<dbReference type="PANTHER" id="PTHR31503:SF14">
    <property type="entry name" value="VACUOLAR CALCIUM ION TRANSPORTER"/>
    <property type="match status" value="1"/>
</dbReference>
<keyword evidence="5 9" id="KW-1133">Transmembrane helix</keyword>
<evidence type="ECO:0000256" key="1">
    <source>
        <dbReference type="ARBA" id="ARBA00004127"/>
    </source>
</evidence>
<feature type="compositionally biased region" description="Basic residues" evidence="8">
    <location>
        <begin position="1"/>
        <end position="14"/>
    </location>
</feature>
<evidence type="ECO:0000259" key="10">
    <source>
        <dbReference type="Pfam" id="PF01699"/>
    </source>
</evidence>
<dbReference type="STRING" id="1283841.A0A084QC88"/>
<dbReference type="GO" id="GO:0015369">
    <property type="term" value="F:calcium:proton antiporter activity"/>
    <property type="evidence" value="ECO:0007669"/>
    <property type="project" value="UniProtKB-ARBA"/>
</dbReference>
<evidence type="ECO:0000256" key="9">
    <source>
        <dbReference type="SAM" id="Phobius"/>
    </source>
</evidence>
<comment type="subcellular location">
    <subcellularLocation>
        <location evidence="1">Endomembrane system</location>
        <topology evidence="1">Multi-pass membrane protein</topology>
    </subcellularLocation>
</comment>
<feature type="region of interest" description="Disordered" evidence="8">
    <location>
        <begin position="1"/>
        <end position="72"/>
    </location>
</feature>
<dbReference type="HOGENOM" id="CLU_008721_1_1_1"/>
<evidence type="ECO:0000256" key="4">
    <source>
        <dbReference type="ARBA" id="ARBA00022692"/>
    </source>
</evidence>
<evidence type="ECO:0000256" key="8">
    <source>
        <dbReference type="SAM" id="MobiDB-lite"/>
    </source>
</evidence>
<dbReference type="GO" id="GO:0012505">
    <property type="term" value="C:endomembrane system"/>
    <property type="evidence" value="ECO:0007669"/>
    <property type="project" value="UniProtKB-SubCell"/>
</dbReference>
<feature type="transmembrane region" description="Helical" evidence="9">
    <location>
        <begin position="411"/>
        <end position="436"/>
    </location>
</feature>
<dbReference type="InParanoid" id="A0A084QC88"/>
<keyword evidence="6" id="KW-0406">Ion transport</keyword>
<reference evidence="11 12" key="1">
    <citation type="journal article" date="2014" name="BMC Genomics">
        <title>Comparative genome sequencing reveals chemotype-specific gene clusters in the toxigenic black mold Stachybotrys.</title>
        <authorList>
            <person name="Semeiks J."/>
            <person name="Borek D."/>
            <person name="Otwinowski Z."/>
            <person name="Grishin N.V."/>
        </authorList>
    </citation>
    <scope>NUCLEOTIDE SEQUENCE [LARGE SCALE GENOMIC DNA]</scope>
    <source>
        <strain evidence="11 12">IBT 40285</strain>
    </source>
</reference>
<feature type="transmembrane region" description="Helical" evidence="9">
    <location>
        <begin position="132"/>
        <end position="152"/>
    </location>
</feature>
<protein>
    <recommendedName>
        <fullName evidence="10">Sodium/calcium exchanger membrane region domain-containing protein</fullName>
    </recommendedName>
</protein>
<feature type="transmembrane region" description="Helical" evidence="9">
    <location>
        <begin position="347"/>
        <end position="369"/>
    </location>
</feature>
<evidence type="ECO:0000313" key="11">
    <source>
        <dbReference type="EMBL" id="KFA61573.1"/>
    </source>
</evidence>
<evidence type="ECO:0000313" key="12">
    <source>
        <dbReference type="Proteomes" id="UP000028524"/>
    </source>
</evidence>
<feature type="transmembrane region" description="Helical" evidence="9">
    <location>
        <begin position="164"/>
        <end position="184"/>
    </location>
</feature>
<keyword evidence="12" id="KW-1185">Reference proteome</keyword>
<feature type="transmembrane region" description="Helical" evidence="9">
    <location>
        <begin position="190"/>
        <end position="214"/>
    </location>
</feature>
<dbReference type="InterPro" id="IPR044880">
    <property type="entry name" value="NCX_ion-bd_dom_sf"/>
</dbReference>
<evidence type="ECO:0000256" key="5">
    <source>
        <dbReference type="ARBA" id="ARBA00022989"/>
    </source>
</evidence>
<keyword evidence="4 9" id="KW-0812">Transmembrane</keyword>
<evidence type="ECO:0000256" key="6">
    <source>
        <dbReference type="ARBA" id="ARBA00023065"/>
    </source>
</evidence>
<dbReference type="Proteomes" id="UP000028524">
    <property type="component" value="Unassembled WGS sequence"/>
</dbReference>
<organism evidence="11 12">
    <name type="scientific">Stachybotrys chlorohalonatus (strain IBT 40285)</name>
    <dbReference type="NCBI Taxonomy" id="1283841"/>
    <lineage>
        <taxon>Eukaryota</taxon>
        <taxon>Fungi</taxon>
        <taxon>Dikarya</taxon>
        <taxon>Ascomycota</taxon>
        <taxon>Pezizomycotina</taxon>
        <taxon>Sordariomycetes</taxon>
        <taxon>Hypocreomycetidae</taxon>
        <taxon>Hypocreales</taxon>
        <taxon>Stachybotryaceae</taxon>
        <taxon>Stachybotrys</taxon>
    </lineage>
</organism>
<keyword evidence="7 9" id="KW-0472">Membrane</keyword>
<dbReference type="Gene3D" id="1.20.1420.30">
    <property type="entry name" value="NCX, central ion-binding region"/>
    <property type="match status" value="2"/>
</dbReference>
<feature type="transmembrane region" description="Helical" evidence="9">
    <location>
        <begin position="253"/>
        <end position="271"/>
    </location>
</feature>
<dbReference type="Pfam" id="PF01699">
    <property type="entry name" value="Na_Ca_ex"/>
    <property type="match status" value="2"/>
</dbReference>
<dbReference type="InterPro" id="IPR004713">
    <property type="entry name" value="CaH_exchang"/>
</dbReference>
<feature type="transmembrane region" description="Helical" evidence="9">
    <location>
        <begin position="291"/>
        <end position="310"/>
    </location>
</feature>
<feature type="transmembrane region" description="Helical" evidence="9">
    <location>
        <begin position="105"/>
        <end position="126"/>
    </location>
</feature>
<name>A0A084QC88_STAC4</name>
<dbReference type="OrthoDB" id="1699231at2759"/>
<evidence type="ECO:0000256" key="7">
    <source>
        <dbReference type="ARBA" id="ARBA00023136"/>
    </source>
</evidence>
<dbReference type="GO" id="GO:0006874">
    <property type="term" value="P:intracellular calcium ion homeostasis"/>
    <property type="evidence" value="ECO:0007669"/>
    <property type="project" value="TreeGrafter"/>
</dbReference>
<feature type="domain" description="Sodium/calcium exchanger membrane region" evidence="10">
    <location>
        <begin position="130"/>
        <end position="311"/>
    </location>
</feature>
<dbReference type="EMBL" id="KL660849">
    <property type="protein sequence ID" value="KFA61573.1"/>
    <property type="molecule type" value="Genomic_DNA"/>
</dbReference>
<feature type="domain" description="Sodium/calcium exchanger membrane region" evidence="10">
    <location>
        <begin position="348"/>
        <end position="490"/>
    </location>
</feature>
<evidence type="ECO:0000256" key="2">
    <source>
        <dbReference type="ARBA" id="ARBA00008170"/>
    </source>
</evidence>
<dbReference type="InterPro" id="IPR004837">
    <property type="entry name" value="NaCa_Exmemb"/>
</dbReference>
<evidence type="ECO:0000256" key="3">
    <source>
        <dbReference type="ARBA" id="ARBA00022448"/>
    </source>
</evidence>